<evidence type="ECO:0000313" key="3">
    <source>
        <dbReference type="Proteomes" id="UP000050836"/>
    </source>
</evidence>
<dbReference type="AlphaFoldDB" id="A0A0R0AET2"/>
<comment type="caution">
    <text evidence="2">The sequence shown here is derived from an EMBL/GenBank/DDBJ whole genome shotgun (WGS) entry which is preliminary data.</text>
</comment>
<dbReference type="OrthoDB" id="7068790at2"/>
<proteinExistence type="predicted"/>
<accession>A0A0R0AET2</accession>
<feature type="domain" description="STAS" evidence="1">
    <location>
        <begin position="1"/>
        <end position="102"/>
    </location>
</feature>
<evidence type="ECO:0000313" key="2">
    <source>
        <dbReference type="EMBL" id="KRG39432.1"/>
    </source>
</evidence>
<dbReference type="Pfam" id="PF13466">
    <property type="entry name" value="STAS_2"/>
    <property type="match status" value="1"/>
</dbReference>
<sequence length="102" mass="10861">MSTVALAQDLGIETSSDLKQQLAPYLEQTGELRVDASQVGRIHTAAVQVLCAFVIARRQAGHSTVFDNGTNTFLDAARLLGVLQTFGLEATSDQLKSVENAA</sequence>
<dbReference type="Gene3D" id="3.30.750.24">
    <property type="entry name" value="STAS domain"/>
    <property type="match status" value="1"/>
</dbReference>
<reference evidence="2 3" key="1">
    <citation type="submission" date="2015-10" db="EMBL/GenBank/DDBJ databases">
        <title>Genome sequencing and analysis of members of genus Stenotrophomonas.</title>
        <authorList>
            <person name="Patil P.P."/>
            <person name="Midha S."/>
            <person name="Patil P.B."/>
        </authorList>
    </citation>
    <scope>NUCLEOTIDE SEQUENCE [LARGE SCALE GENOMIC DNA]</scope>
    <source>
        <strain evidence="2 3">JCM 9942</strain>
    </source>
</reference>
<evidence type="ECO:0000259" key="1">
    <source>
        <dbReference type="PROSITE" id="PS50801"/>
    </source>
</evidence>
<dbReference type="InterPro" id="IPR036513">
    <property type="entry name" value="STAS_dom_sf"/>
</dbReference>
<dbReference type="InterPro" id="IPR002645">
    <property type="entry name" value="STAS_dom"/>
</dbReference>
<dbReference type="InterPro" id="IPR058548">
    <property type="entry name" value="MlaB-like_STAS"/>
</dbReference>
<keyword evidence="3" id="KW-1185">Reference proteome</keyword>
<dbReference type="Proteomes" id="UP000050836">
    <property type="component" value="Unassembled WGS sequence"/>
</dbReference>
<gene>
    <name evidence="2" type="ORF">ARC78_01560</name>
</gene>
<dbReference type="EMBL" id="LLXS01000045">
    <property type="protein sequence ID" value="KRG39432.1"/>
    <property type="molecule type" value="Genomic_DNA"/>
</dbReference>
<dbReference type="RefSeq" id="WP_054656754.1">
    <property type="nucleotide sequence ID" value="NZ_BAZI01000001.1"/>
</dbReference>
<organism evidence="2 3">
    <name type="scientific">Stenotrophomonas pictorum JCM 9942</name>
    <dbReference type="NCBI Taxonomy" id="1236960"/>
    <lineage>
        <taxon>Bacteria</taxon>
        <taxon>Pseudomonadati</taxon>
        <taxon>Pseudomonadota</taxon>
        <taxon>Gammaproteobacteria</taxon>
        <taxon>Lysobacterales</taxon>
        <taxon>Lysobacteraceae</taxon>
        <taxon>Stenotrophomonas</taxon>
    </lineage>
</organism>
<dbReference type="PROSITE" id="PS50801">
    <property type="entry name" value="STAS"/>
    <property type="match status" value="1"/>
</dbReference>
<protein>
    <submittedName>
        <fullName evidence="2">Anti-anti-sigma factor</fullName>
    </submittedName>
</protein>
<name>A0A0R0AET2_9GAMM</name>
<dbReference type="SUPFAM" id="SSF52091">
    <property type="entry name" value="SpoIIaa-like"/>
    <property type="match status" value="1"/>
</dbReference>